<evidence type="ECO:0000256" key="3">
    <source>
        <dbReference type="ARBA" id="ARBA00022448"/>
    </source>
</evidence>
<keyword evidence="12" id="KW-0675">Receptor</keyword>
<keyword evidence="6 15" id="KW-0812">Transmembrane</keyword>
<keyword evidence="17" id="KW-1133">Transmembrane helix</keyword>
<keyword evidence="11 15" id="KW-0472">Membrane</keyword>
<dbReference type="GO" id="GO:0038023">
    <property type="term" value="F:signaling receptor activity"/>
    <property type="evidence" value="ECO:0007669"/>
    <property type="project" value="InterPro"/>
</dbReference>
<dbReference type="GO" id="GO:0044718">
    <property type="term" value="P:siderophore transmembrane transport"/>
    <property type="evidence" value="ECO:0007669"/>
    <property type="project" value="TreeGrafter"/>
</dbReference>
<keyword evidence="8" id="KW-0408">Iron</keyword>
<dbReference type="InterPro" id="IPR036942">
    <property type="entry name" value="Beta-barrel_TonB_sf"/>
</dbReference>
<evidence type="ECO:0000256" key="4">
    <source>
        <dbReference type="ARBA" id="ARBA00022452"/>
    </source>
</evidence>
<dbReference type="Pfam" id="PF07715">
    <property type="entry name" value="Plug"/>
    <property type="match status" value="1"/>
</dbReference>
<gene>
    <name evidence="20" type="ORF">SAMN05421820_103526</name>
</gene>
<dbReference type="GO" id="GO:0015344">
    <property type="term" value="F:siderophore uptake transmembrane transporter activity"/>
    <property type="evidence" value="ECO:0007669"/>
    <property type="project" value="TreeGrafter"/>
</dbReference>
<evidence type="ECO:0000256" key="12">
    <source>
        <dbReference type="ARBA" id="ARBA00023170"/>
    </source>
</evidence>
<comment type="similarity">
    <text evidence="2 15 16">Belongs to the TonB-dependent receptor family.</text>
</comment>
<name>A0A1G9SAR7_9SPHI</name>
<reference evidence="21" key="1">
    <citation type="submission" date="2016-10" db="EMBL/GenBank/DDBJ databases">
        <authorList>
            <person name="Varghese N."/>
            <person name="Submissions S."/>
        </authorList>
    </citation>
    <scope>NUCLEOTIDE SEQUENCE [LARGE SCALE GENOMIC DNA]</scope>
    <source>
        <strain evidence="21">DSM 19110</strain>
    </source>
</reference>
<dbReference type="PROSITE" id="PS52016">
    <property type="entry name" value="TONB_DEPENDENT_REC_3"/>
    <property type="match status" value="1"/>
</dbReference>
<dbReference type="Gene3D" id="2.40.170.20">
    <property type="entry name" value="TonB-dependent receptor, beta-barrel domain"/>
    <property type="match status" value="1"/>
</dbReference>
<dbReference type="PANTHER" id="PTHR30069">
    <property type="entry name" value="TONB-DEPENDENT OUTER MEMBRANE RECEPTOR"/>
    <property type="match status" value="1"/>
</dbReference>
<dbReference type="InterPro" id="IPR012910">
    <property type="entry name" value="Plug_dom"/>
</dbReference>
<evidence type="ECO:0000256" key="7">
    <source>
        <dbReference type="ARBA" id="ARBA00022729"/>
    </source>
</evidence>
<keyword evidence="21" id="KW-1185">Reference proteome</keyword>
<evidence type="ECO:0000256" key="8">
    <source>
        <dbReference type="ARBA" id="ARBA00023004"/>
    </source>
</evidence>
<dbReference type="PANTHER" id="PTHR30069:SF42">
    <property type="entry name" value="FERRIC AEROBACTIN RECEPTOR"/>
    <property type="match status" value="1"/>
</dbReference>
<evidence type="ECO:0000256" key="6">
    <source>
        <dbReference type="ARBA" id="ARBA00022692"/>
    </source>
</evidence>
<evidence type="ECO:0000259" key="19">
    <source>
        <dbReference type="Pfam" id="PF07715"/>
    </source>
</evidence>
<organism evidence="20 21">
    <name type="scientific">Pedobacter steynii</name>
    <dbReference type="NCBI Taxonomy" id="430522"/>
    <lineage>
        <taxon>Bacteria</taxon>
        <taxon>Pseudomonadati</taxon>
        <taxon>Bacteroidota</taxon>
        <taxon>Sphingobacteriia</taxon>
        <taxon>Sphingobacteriales</taxon>
        <taxon>Sphingobacteriaceae</taxon>
        <taxon>Pedobacter</taxon>
    </lineage>
</organism>
<dbReference type="NCBIfam" id="TIGR01783">
    <property type="entry name" value="TonB-siderophor"/>
    <property type="match status" value="1"/>
</dbReference>
<dbReference type="FunFam" id="2.170.130.10:FF:000011">
    <property type="entry name" value="TonB-dependent siderophore receptor"/>
    <property type="match status" value="1"/>
</dbReference>
<evidence type="ECO:0000256" key="15">
    <source>
        <dbReference type="PROSITE-ProRule" id="PRU01360"/>
    </source>
</evidence>
<evidence type="ECO:0000256" key="9">
    <source>
        <dbReference type="ARBA" id="ARBA00023065"/>
    </source>
</evidence>
<dbReference type="Proteomes" id="UP000183200">
    <property type="component" value="Unassembled WGS sequence"/>
</dbReference>
<evidence type="ECO:0000256" key="13">
    <source>
        <dbReference type="ARBA" id="ARBA00023237"/>
    </source>
</evidence>
<dbReference type="InterPro" id="IPR000531">
    <property type="entry name" value="Beta-barrel_TonB"/>
</dbReference>
<feature type="transmembrane region" description="Helical" evidence="17">
    <location>
        <begin position="29"/>
        <end position="48"/>
    </location>
</feature>
<evidence type="ECO:0000256" key="17">
    <source>
        <dbReference type="SAM" id="Phobius"/>
    </source>
</evidence>
<keyword evidence="10 16" id="KW-0798">TonB box</keyword>
<keyword evidence="13 15" id="KW-0998">Cell outer membrane</keyword>
<keyword evidence="7" id="KW-0732">Signal</keyword>
<dbReference type="AlphaFoldDB" id="A0A1G9SAR7"/>
<dbReference type="InterPro" id="IPR039426">
    <property type="entry name" value="TonB-dep_rcpt-like"/>
</dbReference>
<dbReference type="Gene3D" id="2.170.130.10">
    <property type="entry name" value="TonB-dependent receptor, plug domain"/>
    <property type="match status" value="1"/>
</dbReference>
<keyword evidence="9" id="KW-0406">Ion transport</keyword>
<dbReference type="CDD" id="cd01347">
    <property type="entry name" value="ligand_gated_channel"/>
    <property type="match status" value="1"/>
</dbReference>
<dbReference type="EMBL" id="FNGY01000003">
    <property type="protein sequence ID" value="SDM32440.1"/>
    <property type="molecule type" value="Genomic_DNA"/>
</dbReference>
<accession>A0A1G9SAR7</accession>
<evidence type="ECO:0000256" key="14">
    <source>
        <dbReference type="ARBA" id="ARBA00072094"/>
    </source>
</evidence>
<feature type="domain" description="TonB-dependent receptor plug" evidence="19">
    <location>
        <begin position="161"/>
        <end position="263"/>
    </location>
</feature>
<dbReference type="GO" id="GO:0009279">
    <property type="term" value="C:cell outer membrane"/>
    <property type="evidence" value="ECO:0007669"/>
    <property type="project" value="UniProtKB-SubCell"/>
</dbReference>
<evidence type="ECO:0000256" key="1">
    <source>
        <dbReference type="ARBA" id="ARBA00004571"/>
    </source>
</evidence>
<evidence type="ECO:0000256" key="16">
    <source>
        <dbReference type="RuleBase" id="RU003357"/>
    </source>
</evidence>
<keyword evidence="3 15" id="KW-0813">Transport</keyword>
<protein>
    <recommendedName>
        <fullName evidence="14">Ferric aerobactin receptor</fullName>
    </recommendedName>
</protein>
<evidence type="ECO:0000313" key="20">
    <source>
        <dbReference type="EMBL" id="SDM32440.1"/>
    </source>
</evidence>
<feature type="domain" description="TonB-dependent receptor-like beta-barrel" evidence="18">
    <location>
        <begin position="356"/>
        <end position="829"/>
    </location>
</feature>
<dbReference type="SUPFAM" id="SSF56935">
    <property type="entry name" value="Porins"/>
    <property type="match status" value="1"/>
</dbReference>
<evidence type="ECO:0000256" key="2">
    <source>
        <dbReference type="ARBA" id="ARBA00009810"/>
    </source>
</evidence>
<dbReference type="FunFam" id="2.40.170.20:FF:000007">
    <property type="entry name" value="Ferric aerobactin receptor"/>
    <property type="match status" value="1"/>
</dbReference>
<evidence type="ECO:0000256" key="5">
    <source>
        <dbReference type="ARBA" id="ARBA00022496"/>
    </source>
</evidence>
<evidence type="ECO:0000259" key="18">
    <source>
        <dbReference type="Pfam" id="PF00593"/>
    </source>
</evidence>
<dbReference type="Pfam" id="PF00593">
    <property type="entry name" value="TonB_dep_Rec_b-barrel"/>
    <property type="match status" value="1"/>
</dbReference>
<sequence length="870" mass="95597">MKHLITVGYISKKYCGQDSIQQKKYTKKLPVLCSALILMLFFSLNVAAQTSILDRAVNIQLKNVRLSDALSAIGDKAGVNITYSSTKLNVAKIVTVNSSNKSLKALLSELLGKSLKRLDVKDNVITIETKEISPATTENIRQMEDLNEVVVVSSRTPKHISDIPGTVWVVDSAKLQAQIRSGVPLKEALGILIPSLDLGNQGRSNYAQNLRGRNILVMLDGVSLNSSRATNRQFDAIDPFNIEKIEVLSGSSAIYGGDATGGIINIVTKKAKAKKLSLETEVGGRSGLRNSSDHDLRFAQSISAGNEVIKGRLGFAYQQNAAAFDGKNRQIVIDTKQSDFQYNRSIDLFGNVDIKPGENQTLNFDAQYYESKYNSDKGLFLGQNLSGGLPANANGGIAPNPSLLDIKNGFSSDVVPRSKRLFVNGQYRITDILGGQNFQFQGYWRTEKLDFSPSFPEGIVRTRELTVSPGNVLPLPLAASRQNTNLWGFRLVLSKQFDQVNLTYGADFDRESFVGKQAFFDTQTTYNSGGLINRTANTLGRFPDNRIVGFSGFAQASWAVTDQLAIAGGIRRQHMSVAVDDFVRFQQQVSVNYGVGTSADAIPGGKNSYNVTLFNGSVIYKLNDQQQVWTNFAQGFSVPDPAKTYGIGSYQREGDHWKLLNSINVKDSPLSGVKTNQFELGWRRPAKSGLNAQAAVYYSISDKALLTNLSTFTISVSDQHVRNYGLEAEVSYRQAPEGFDVGASAHVIVSEIKTPADGWKRNSIITNNPSKAVAYAGWKADQFSVRVQGVHTFNLKDYQALELKGFTTIDLLGSLKLPLGVLSAGVQNVFNRQYVTFWGQRAVIFYGAPSELYQYNGRGRTYMLSYSITY</sequence>
<dbReference type="InterPro" id="IPR010105">
    <property type="entry name" value="TonB_sidphr_rcpt"/>
</dbReference>
<keyword evidence="5" id="KW-0410">Iron transport</keyword>
<evidence type="ECO:0000313" key="21">
    <source>
        <dbReference type="Proteomes" id="UP000183200"/>
    </source>
</evidence>
<dbReference type="RefSeq" id="WP_172664753.1">
    <property type="nucleotide sequence ID" value="NZ_FNGY01000003.1"/>
</dbReference>
<comment type="subcellular location">
    <subcellularLocation>
        <location evidence="1 15">Cell outer membrane</location>
        <topology evidence="1 15">Multi-pass membrane protein</topology>
    </subcellularLocation>
</comment>
<evidence type="ECO:0000256" key="11">
    <source>
        <dbReference type="ARBA" id="ARBA00023136"/>
    </source>
</evidence>
<proteinExistence type="inferred from homology"/>
<evidence type="ECO:0000256" key="10">
    <source>
        <dbReference type="ARBA" id="ARBA00023077"/>
    </source>
</evidence>
<keyword evidence="4 15" id="KW-1134">Transmembrane beta strand</keyword>
<dbReference type="InterPro" id="IPR037066">
    <property type="entry name" value="Plug_dom_sf"/>
</dbReference>